<feature type="domain" description="Solute-binding protein family 3/N-terminal" evidence="4">
    <location>
        <begin position="40"/>
        <end position="267"/>
    </location>
</feature>
<dbReference type="PROSITE" id="PS01039">
    <property type="entry name" value="SBP_BACTERIAL_3"/>
    <property type="match status" value="1"/>
</dbReference>
<feature type="chain" id="PRO_5044895004" description="Solute-binding protein family 3/N-terminal domain-containing protein" evidence="3">
    <location>
        <begin position="20"/>
        <end position="280"/>
    </location>
</feature>
<dbReference type="SMART" id="SM00062">
    <property type="entry name" value="PBPb"/>
    <property type="match status" value="1"/>
</dbReference>
<keyword evidence="2 3" id="KW-0732">Signal</keyword>
<evidence type="ECO:0000313" key="5">
    <source>
        <dbReference type="EMBL" id="KAK7508257.1"/>
    </source>
</evidence>
<dbReference type="Gene3D" id="3.40.190.10">
    <property type="entry name" value="Periplasmic binding protein-like II"/>
    <property type="match status" value="2"/>
</dbReference>
<evidence type="ECO:0000313" key="6">
    <source>
        <dbReference type="Proteomes" id="UP001519460"/>
    </source>
</evidence>
<keyword evidence="6" id="KW-1185">Reference proteome</keyword>
<dbReference type="InterPro" id="IPR018313">
    <property type="entry name" value="SBP_3_CS"/>
</dbReference>
<gene>
    <name evidence="5" type="ORF">BaRGS_00000496</name>
</gene>
<accession>A0ABD0MA36</accession>
<feature type="signal peptide" evidence="3">
    <location>
        <begin position="1"/>
        <end position="19"/>
    </location>
</feature>
<dbReference type="PANTHER" id="PTHR35936">
    <property type="entry name" value="MEMBRANE-BOUND LYTIC MUREIN TRANSGLYCOSYLASE F"/>
    <property type="match status" value="1"/>
</dbReference>
<comment type="caution">
    <text evidence="5">The sequence shown here is derived from an EMBL/GenBank/DDBJ whole genome shotgun (WGS) entry which is preliminary data.</text>
</comment>
<organism evidence="5 6">
    <name type="scientific">Batillaria attramentaria</name>
    <dbReference type="NCBI Taxonomy" id="370345"/>
    <lineage>
        <taxon>Eukaryota</taxon>
        <taxon>Metazoa</taxon>
        <taxon>Spiralia</taxon>
        <taxon>Lophotrochozoa</taxon>
        <taxon>Mollusca</taxon>
        <taxon>Gastropoda</taxon>
        <taxon>Caenogastropoda</taxon>
        <taxon>Sorbeoconcha</taxon>
        <taxon>Cerithioidea</taxon>
        <taxon>Batillariidae</taxon>
        <taxon>Batillaria</taxon>
    </lineage>
</organism>
<dbReference type="AlphaFoldDB" id="A0ABD0MA36"/>
<evidence type="ECO:0000256" key="3">
    <source>
        <dbReference type="SAM" id="SignalP"/>
    </source>
</evidence>
<sequence>MQRILCVPIMLLTWSLTSAISTLYFQPEAPRQPAADEGKTWLFAVDGRKRPYSFIDEEGRLVGFDVDIITAVCAEAGKNCSMVLAEFTECSFTNREINYPGRGLMAGWFDACPGYAITVDRQSGFDFTDPYLVTVATFTVAPGNPSGFDPTASDYSDFTLAHLTGAPTNAACLRRLKKTFGKILIARDLPDAKQLLLNGTAQAVFSPRTNIPGLDVLPARFHCDEGGAGVMVKKGSDLPSWWNPAFKTILSSGRYQNLCYQASQKYLCKFSSSTSSNVRF</sequence>
<dbReference type="PANTHER" id="PTHR35936:SF19">
    <property type="entry name" value="AMINO-ACID-BINDING PROTEIN YXEM-RELATED"/>
    <property type="match status" value="1"/>
</dbReference>
<evidence type="ECO:0000256" key="2">
    <source>
        <dbReference type="ARBA" id="ARBA00022729"/>
    </source>
</evidence>
<dbReference type="SUPFAM" id="SSF53850">
    <property type="entry name" value="Periplasmic binding protein-like II"/>
    <property type="match status" value="1"/>
</dbReference>
<reference evidence="5 6" key="1">
    <citation type="journal article" date="2023" name="Sci. Data">
        <title>Genome assembly of the Korean intertidal mud-creeper Batillaria attramentaria.</title>
        <authorList>
            <person name="Patra A.K."/>
            <person name="Ho P.T."/>
            <person name="Jun S."/>
            <person name="Lee S.J."/>
            <person name="Kim Y."/>
            <person name="Won Y.J."/>
        </authorList>
    </citation>
    <scope>NUCLEOTIDE SEQUENCE [LARGE SCALE GENOMIC DNA]</scope>
    <source>
        <strain evidence="5">Wonlab-2016</strain>
    </source>
</reference>
<dbReference type="EMBL" id="JACVVK020000002">
    <property type="protein sequence ID" value="KAK7508257.1"/>
    <property type="molecule type" value="Genomic_DNA"/>
</dbReference>
<dbReference type="Proteomes" id="UP001519460">
    <property type="component" value="Unassembled WGS sequence"/>
</dbReference>
<protein>
    <recommendedName>
        <fullName evidence="4">Solute-binding protein family 3/N-terminal domain-containing protein</fullName>
    </recommendedName>
</protein>
<dbReference type="InterPro" id="IPR001638">
    <property type="entry name" value="Solute-binding_3/MltF_N"/>
</dbReference>
<evidence type="ECO:0000256" key="1">
    <source>
        <dbReference type="ARBA" id="ARBA00004196"/>
    </source>
</evidence>
<dbReference type="Pfam" id="PF00497">
    <property type="entry name" value="SBP_bac_3"/>
    <property type="match status" value="1"/>
</dbReference>
<comment type="subcellular location">
    <subcellularLocation>
        <location evidence="1">Cell envelope</location>
    </subcellularLocation>
</comment>
<evidence type="ECO:0000259" key="4">
    <source>
        <dbReference type="SMART" id="SM00062"/>
    </source>
</evidence>
<proteinExistence type="predicted"/>
<name>A0ABD0MA36_9CAEN</name>